<reference evidence="9 10" key="1">
    <citation type="submission" date="2024-09" db="EMBL/GenBank/DDBJ databases">
        <title>Novel species of the genus Pelomonas and Roseateles isolated from streams.</title>
        <authorList>
            <person name="Lu H."/>
        </authorList>
    </citation>
    <scope>NUCLEOTIDE SEQUENCE [LARGE SCALE GENOMIC DNA]</scope>
    <source>
        <strain evidence="9 10">DC23W</strain>
    </source>
</reference>
<evidence type="ECO:0000256" key="6">
    <source>
        <dbReference type="ARBA" id="ARBA00023136"/>
    </source>
</evidence>
<evidence type="ECO:0000256" key="3">
    <source>
        <dbReference type="ARBA" id="ARBA00022448"/>
    </source>
</evidence>
<comment type="subcellular location">
    <subcellularLocation>
        <location evidence="1">Cell outer membrane</location>
    </subcellularLocation>
</comment>
<gene>
    <name evidence="9" type="ORF">ACG02S_06225</name>
</gene>
<dbReference type="Proteomes" id="UP001606300">
    <property type="component" value="Unassembled WGS sequence"/>
</dbReference>
<protein>
    <submittedName>
        <fullName evidence="9">TolC family protein</fullName>
    </submittedName>
</protein>
<dbReference type="RefSeq" id="WP_394469574.1">
    <property type="nucleotide sequence ID" value="NZ_JBIGHY010000002.1"/>
</dbReference>
<keyword evidence="3" id="KW-0813">Transport</keyword>
<evidence type="ECO:0000256" key="1">
    <source>
        <dbReference type="ARBA" id="ARBA00004442"/>
    </source>
</evidence>
<keyword evidence="5" id="KW-0812">Transmembrane</keyword>
<dbReference type="SUPFAM" id="SSF56954">
    <property type="entry name" value="Outer membrane efflux proteins (OEP)"/>
    <property type="match status" value="1"/>
</dbReference>
<dbReference type="EMBL" id="JBIGHY010000002">
    <property type="protein sequence ID" value="MFG6413492.1"/>
    <property type="molecule type" value="Genomic_DNA"/>
</dbReference>
<keyword evidence="10" id="KW-1185">Reference proteome</keyword>
<keyword evidence="8" id="KW-0732">Signal</keyword>
<evidence type="ECO:0000256" key="5">
    <source>
        <dbReference type="ARBA" id="ARBA00022692"/>
    </source>
</evidence>
<keyword evidence="6" id="KW-0472">Membrane</keyword>
<organism evidence="9 10">
    <name type="scientific">Pelomonas dachongensis</name>
    <dbReference type="NCBI Taxonomy" id="3299029"/>
    <lineage>
        <taxon>Bacteria</taxon>
        <taxon>Pseudomonadati</taxon>
        <taxon>Pseudomonadota</taxon>
        <taxon>Betaproteobacteria</taxon>
        <taxon>Burkholderiales</taxon>
        <taxon>Sphaerotilaceae</taxon>
        <taxon>Roseateles</taxon>
    </lineage>
</organism>
<accession>A0ABW7EK15</accession>
<evidence type="ECO:0000256" key="4">
    <source>
        <dbReference type="ARBA" id="ARBA00022452"/>
    </source>
</evidence>
<evidence type="ECO:0000313" key="10">
    <source>
        <dbReference type="Proteomes" id="UP001606300"/>
    </source>
</evidence>
<feature type="chain" id="PRO_5047267268" evidence="8">
    <location>
        <begin position="24"/>
        <end position="455"/>
    </location>
</feature>
<evidence type="ECO:0000256" key="8">
    <source>
        <dbReference type="SAM" id="SignalP"/>
    </source>
</evidence>
<comment type="caution">
    <text evidence="9">The sequence shown here is derived from an EMBL/GenBank/DDBJ whole genome shotgun (WGS) entry which is preliminary data.</text>
</comment>
<evidence type="ECO:0000313" key="9">
    <source>
        <dbReference type="EMBL" id="MFG6413492.1"/>
    </source>
</evidence>
<dbReference type="InterPro" id="IPR003423">
    <property type="entry name" value="OMP_efflux"/>
</dbReference>
<feature type="signal peptide" evidence="8">
    <location>
        <begin position="1"/>
        <end position="23"/>
    </location>
</feature>
<dbReference type="Gene3D" id="1.20.1600.10">
    <property type="entry name" value="Outer membrane efflux proteins (OEP)"/>
    <property type="match status" value="1"/>
</dbReference>
<name>A0ABW7EK15_9BURK</name>
<keyword evidence="4" id="KW-1134">Transmembrane beta strand</keyword>
<evidence type="ECO:0000256" key="2">
    <source>
        <dbReference type="ARBA" id="ARBA00007613"/>
    </source>
</evidence>
<dbReference type="InterPro" id="IPR051906">
    <property type="entry name" value="TolC-like"/>
</dbReference>
<dbReference type="Pfam" id="PF02321">
    <property type="entry name" value="OEP"/>
    <property type="match status" value="2"/>
</dbReference>
<comment type="similarity">
    <text evidence="2">Belongs to the outer membrane factor (OMF) (TC 1.B.17) family.</text>
</comment>
<proteinExistence type="inferred from homology"/>
<evidence type="ECO:0000256" key="7">
    <source>
        <dbReference type="ARBA" id="ARBA00023237"/>
    </source>
</evidence>
<sequence length="455" mass="49950">MGRVPKALLAISIAQMLASPALARPLEEELRNLMVAHPLLKSTRLSVEASDRSRAAARAAYLPRVNLTADAGRESITTRSYSNGNITPPIDTDLNRRKAGVVVEQNLYAGGRTDAAVAAAGVDVQLQDSNLQTTTQDVLLEGVTAYVQMARYLTLASLARRNEETTQQQLDLENTRVERGGGIAVDAMAARVRLQLVKERRVFYAQGLREAVANYQQVFGHEPDMRTLQQVGIFYDRLPKTLDEALAQARDLSPRVKEAVLQSQKAQALSRVERAAYLPSVDLVAAQLKDVNANALARRDETSLLLRLSWPLFSGFETQNRVAAATTNHQALVEREAAVNNRVAESVRVTWNQLINGREREELLEGAATISYDVMQSRKRLRDAGRETVIFVLDAEVEYYGALSNRVNAMHDSVLASYRLLAALGALTPATLGLENGGFALPLRPFNPDAAAILR</sequence>
<dbReference type="PANTHER" id="PTHR30026">
    <property type="entry name" value="OUTER MEMBRANE PROTEIN TOLC"/>
    <property type="match status" value="1"/>
</dbReference>
<keyword evidence="7" id="KW-0998">Cell outer membrane</keyword>
<dbReference type="PANTHER" id="PTHR30026:SF22">
    <property type="entry name" value="OUTER MEMBRANE EFFLUX PROTEIN"/>
    <property type="match status" value="1"/>
</dbReference>